<dbReference type="Pfam" id="PF03140">
    <property type="entry name" value="DUF247"/>
    <property type="match status" value="1"/>
</dbReference>
<accession>A0A9K3H5V1</accession>
<evidence type="ECO:0000313" key="3">
    <source>
        <dbReference type="Proteomes" id="UP000215914"/>
    </source>
</evidence>
<sequence length="428" mass="49401">MDVECGDVNIVHETVRSLLDCVGEKQNVTNTFSPSIYMAPSTLRNLSPNSFMPRVVSIGPLHRKDENLQRFEGRKAAFVHDLMSRSNSSSTQMLTTCAERVASVIEKIRGCYAADVKSYDDIELAKMMVMDACFILEFIHKISVGSNLRLQDQYIPYDLVLLENQIPFFVLEDIYECVIYNFEERLSLTAFIHPLLKYTNLFQGRIKVGGSRSDFNHDHILGYLHHCYQPKNDISSAFPSSTVHSAVELDRAGVNFMPNQDAKWPMAMEVQMYRSTIFWFLFKPTLTMPTLRIDDFTELILRNLIAYEQSYVVNPYVTSYARAMDMLIDTHEDIAMLVTSKVIVNHKGSNEEAANMINRICKEVFPEHFFYTEQWEQLDIHFNSYWPRKIVKLKRTYFSSPWSIIALFAGIILFVLTVVQTIFTIMSV</sequence>
<feature type="transmembrane region" description="Helical" evidence="1">
    <location>
        <begin position="402"/>
        <end position="426"/>
    </location>
</feature>
<keyword evidence="1" id="KW-1133">Transmembrane helix</keyword>
<keyword evidence="3" id="KW-1185">Reference proteome</keyword>
<protein>
    <submittedName>
        <fullName evidence="2">Uncharacterized protein</fullName>
    </submittedName>
</protein>
<keyword evidence="1" id="KW-0812">Transmembrane</keyword>
<evidence type="ECO:0000313" key="2">
    <source>
        <dbReference type="EMBL" id="KAF5767173.1"/>
    </source>
</evidence>
<comment type="caution">
    <text evidence="2">The sequence shown here is derived from an EMBL/GenBank/DDBJ whole genome shotgun (WGS) entry which is preliminary data.</text>
</comment>
<name>A0A9K3H5V1_HELAN</name>
<organism evidence="2 3">
    <name type="scientific">Helianthus annuus</name>
    <name type="common">Common sunflower</name>
    <dbReference type="NCBI Taxonomy" id="4232"/>
    <lineage>
        <taxon>Eukaryota</taxon>
        <taxon>Viridiplantae</taxon>
        <taxon>Streptophyta</taxon>
        <taxon>Embryophyta</taxon>
        <taxon>Tracheophyta</taxon>
        <taxon>Spermatophyta</taxon>
        <taxon>Magnoliopsida</taxon>
        <taxon>eudicotyledons</taxon>
        <taxon>Gunneridae</taxon>
        <taxon>Pentapetalae</taxon>
        <taxon>asterids</taxon>
        <taxon>campanulids</taxon>
        <taxon>Asterales</taxon>
        <taxon>Asteraceae</taxon>
        <taxon>Asteroideae</taxon>
        <taxon>Heliantheae alliance</taxon>
        <taxon>Heliantheae</taxon>
        <taxon>Helianthus</taxon>
    </lineage>
</organism>
<dbReference type="OrthoDB" id="591587at2759"/>
<dbReference type="PANTHER" id="PTHR31170">
    <property type="entry name" value="BNAC04G53230D PROTEIN"/>
    <property type="match status" value="1"/>
</dbReference>
<reference evidence="2" key="2">
    <citation type="submission" date="2020-06" db="EMBL/GenBank/DDBJ databases">
        <title>Helianthus annuus Genome sequencing and assembly Release 2.</title>
        <authorList>
            <person name="Gouzy J."/>
            <person name="Langlade N."/>
            <person name="Munos S."/>
        </authorList>
    </citation>
    <scope>NUCLEOTIDE SEQUENCE</scope>
    <source>
        <tissue evidence="2">Leaves</tissue>
    </source>
</reference>
<proteinExistence type="predicted"/>
<gene>
    <name evidence="2" type="ORF">HanXRQr2_Chr14g0621291</name>
</gene>
<dbReference type="InterPro" id="IPR004158">
    <property type="entry name" value="DUF247_pln"/>
</dbReference>
<dbReference type="PANTHER" id="PTHR31170:SF25">
    <property type="entry name" value="BNAA09G04570D PROTEIN"/>
    <property type="match status" value="1"/>
</dbReference>
<dbReference type="Gramene" id="mRNA:HanXRQr2_Chr14g0621291">
    <property type="protein sequence ID" value="CDS:HanXRQr2_Chr14g0621291.1"/>
    <property type="gene ID" value="HanXRQr2_Chr14g0621291"/>
</dbReference>
<reference evidence="2" key="1">
    <citation type="journal article" date="2017" name="Nature">
        <title>The sunflower genome provides insights into oil metabolism, flowering and Asterid evolution.</title>
        <authorList>
            <person name="Badouin H."/>
            <person name="Gouzy J."/>
            <person name="Grassa C.J."/>
            <person name="Murat F."/>
            <person name="Staton S.E."/>
            <person name="Cottret L."/>
            <person name="Lelandais-Briere C."/>
            <person name="Owens G.L."/>
            <person name="Carrere S."/>
            <person name="Mayjonade B."/>
            <person name="Legrand L."/>
            <person name="Gill N."/>
            <person name="Kane N.C."/>
            <person name="Bowers J.E."/>
            <person name="Hubner S."/>
            <person name="Bellec A."/>
            <person name="Berard A."/>
            <person name="Berges H."/>
            <person name="Blanchet N."/>
            <person name="Boniface M.C."/>
            <person name="Brunel D."/>
            <person name="Catrice O."/>
            <person name="Chaidir N."/>
            <person name="Claudel C."/>
            <person name="Donnadieu C."/>
            <person name="Faraut T."/>
            <person name="Fievet G."/>
            <person name="Helmstetter N."/>
            <person name="King M."/>
            <person name="Knapp S.J."/>
            <person name="Lai Z."/>
            <person name="Le Paslier M.C."/>
            <person name="Lippi Y."/>
            <person name="Lorenzon L."/>
            <person name="Mandel J.R."/>
            <person name="Marage G."/>
            <person name="Marchand G."/>
            <person name="Marquand E."/>
            <person name="Bret-Mestries E."/>
            <person name="Morien E."/>
            <person name="Nambeesan S."/>
            <person name="Nguyen T."/>
            <person name="Pegot-Espagnet P."/>
            <person name="Pouilly N."/>
            <person name="Raftis F."/>
            <person name="Sallet E."/>
            <person name="Schiex T."/>
            <person name="Thomas J."/>
            <person name="Vandecasteele C."/>
            <person name="Vares D."/>
            <person name="Vear F."/>
            <person name="Vautrin S."/>
            <person name="Crespi M."/>
            <person name="Mangin B."/>
            <person name="Burke J.M."/>
            <person name="Salse J."/>
            <person name="Munos S."/>
            <person name="Vincourt P."/>
            <person name="Rieseberg L.H."/>
            <person name="Langlade N.B."/>
        </authorList>
    </citation>
    <scope>NUCLEOTIDE SEQUENCE</scope>
    <source>
        <tissue evidence="2">Leaves</tissue>
    </source>
</reference>
<dbReference type="Proteomes" id="UP000215914">
    <property type="component" value="Unassembled WGS sequence"/>
</dbReference>
<keyword evidence="1" id="KW-0472">Membrane</keyword>
<dbReference type="AlphaFoldDB" id="A0A9K3H5V1"/>
<dbReference type="EMBL" id="MNCJ02000329">
    <property type="protein sequence ID" value="KAF5767173.1"/>
    <property type="molecule type" value="Genomic_DNA"/>
</dbReference>
<evidence type="ECO:0000256" key="1">
    <source>
        <dbReference type="SAM" id="Phobius"/>
    </source>
</evidence>